<dbReference type="CDD" id="cd05333">
    <property type="entry name" value="BKR_SDR_c"/>
    <property type="match status" value="1"/>
</dbReference>
<dbReference type="InterPro" id="IPR011284">
    <property type="entry name" value="3oxo_ACP_reduc"/>
</dbReference>
<dbReference type="GO" id="GO:0051287">
    <property type="term" value="F:NAD binding"/>
    <property type="evidence" value="ECO:0007669"/>
    <property type="project" value="UniProtKB-UniRule"/>
</dbReference>
<keyword evidence="11" id="KW-1185">Reference proteome</keyword>
<name>M5R8Z0_9BACT</name>
<evidence type="ECO:0000313" key="11">
    <source>
        <dbReference type="Proteomes" id="UP000011991"/>
    </source>
</evidence>
<dbReference type="NCBIfam" id="TIGR01830">
    <property type="entry name" value="3oxo_ACP_reduc"/>
    <property type="match status" value="1"/>
</dbReference>
<dbReference type="SMART" id="SM00822">
    <property type="entry name" value="PKS_KR"/>
    <property type="match status" value="1"/>
</dbReference>
<comment type="pathway">
    <text evidence="8">Lipid metabolism; fatty acid biosynthesis.</text>
</comment>
<dbReference type="PRINTS" id="PR00081">
    <property type="entry name" value="GDHRDH"/>
</dbReference>
<keyword evidence="8" id="KW-0275">Fatty acid biosynthesis</keyword>
<organism evidence="10 11">
    <name type="scientific">Rhodopirellula maiorica SM1</name>
    <dbReference type="NCBI Taxonomy" id="1265738"/>
    <lineage>
        <taxon>Bacteria</taxon>
        <taxon>Pseudomonadati</taxon>
        <taxon>Planctomycetota</taxon>
        <taxon>Planctomycetia</taxon>
        <taxon>Pirellulales</taxon>
        <taxon>Pirellulaceae</taxon>
        <taxon>Novipirellula</taxon>
    </lineage>
</organism>
<dbReference type="PIRSF" id="PIRSF000126">
    <property type="entry name" value="11-beta-HSD1"/>
    <property type="match status" value="1"/>
</dbReference>
<dbReference type="SUPFAM" id="SSF51735">
    <property type="entry name" value="NAD(P)-binding Rossmann-fold domains"/>
    <property type="match status" value="1"/>
</dbReference>
<dbReference type="NCBIfam" id="NF005559">
    <property type="entry name" value="PRK07231.1"/>
    <property type="match status" value="1"/>
</dbReference>
<dbReference type="FunFam" id="3.40.50.720:FF:000115">
    <property type="entry name" value="3-oxoacyl-[acyl-carrier-protein] reductase FabG"/>
    <property type="match status" value="1"/>
</dbReference>
<keyword evidence="8" id="KW-0444">Lipid biosynthesis</keyword>
<dbReference type="Proteomes" id="UP000011991">
    <property type="component" value="Unassembled WGS sequence"/>
</dbReference>
<dbReference type="PRINTS" id="PR00080">
    <property type="entry name" value="SDRFAMILY"/>
</dbReference>
<dbReference type="InterPro" id="IPR057326">
    <property type="entry name" value="KR_dom"/>
</dbReference>
<evidence type="ECO:0000256" key="5">
    <source>
        <dbReference type="ARBA" id="ARBA00048508"/>
    </source>
</evidence>
<feature type="binding site" evidence="7">
    <location>
        <begin position="168"/>
        <end position="172"/>
    </location>
    <ligand>
        <name>NADP(+)</name>
        <dbReference type="ChEBI" id="CHEBI:58349"/>
    </ligand>
</feature>
<evidence type="ECO:0000256" key="2">
    <source>
        <dbReference type="ARBA" id="ARBA00006484"/>
    </source>
</evidence>
<accession>M5R8Z0</accession>
<keyword evidence="3 7" id="KW-0521">NADP</keyword>
<evidence type="ECO:0000256" key="7">
    <source>
        <dbReference type="PIRSR" id="PIRSR611284-2"/>
    </source>
</evidence>
<dbReference type="AlphaFoldDB" id="M5R8Z0"/>
<dbReference type="InterPro" id="IPR002347">
    <property type="entry name" value="SDR_fam"/>
</dbReference>
<comment type="similarity">
    <text evidence="2 8">Belongs to the short-chain dehydrogenases/reductases (SDR) family.</text>
</comment>
<keyword evidence="4 8" id="KW-0560">Oxidoreductase</keyword>
<evidence type="ECO:0000256" key="4">
    <source>
        <dbReference type="ARBA" id="ARBA00023002"/>
    </source>
</evidence>
<dbReference type="EMBL" id="ANOG01001036">
    <property type="protein sequence ID" value="EMI15830.1"/>
    <property type="molecule type" value="Genomic_DNA"/>
</dbReference>
<dbReference type="Pfam" id="PF13561">
    <property type="entry name" value="adh_short_C2"/>
    <property type="match status" value="1"/>
</dbReference>
<evidence type="ECO:0000256" key="3">
    <source>
        <dbReference type="ARBA" id="ARBA00022857"/>
    </source>
</evidence>
<dbReference type="NCBIfam" id="NF009466">
    <property type="entry name" value="PRK12826.1-2"/>
    <property type="match status" value="1"/>
</dbReference>
<dbReference type="Gene3D" id="3.40.50.720">
    <property type="entry name" value="NAD(P)-binding Rossmann-like Domain"/>
    <property type="match status" value="1"/>
</dbReference>
<comment type="catalytic activity">
    <reaction evidence="5 8">
        <text>a (3R)-hydroxyacyl-[ACP] + NADP(+) = a 3-oxoacyl-[ACP] + NADPH + H(+)</text>
        <dbReference type="Rhea" id="RHEA:17397"/>
        <dbReference type="Rhea" id="RHEA-COMP:9916"/>
        <dbReference type="Rhea" id="RHEA-COMP:9945"/>
        <dbReference type="ChEBI" id="CHEBI:15378"/>
        <dbReference type="ChEBI" id="CHEBI:57783"/>
        <dbReference type="ChEBI" id="CHEBI:58349"/>
        <dbReference type="ChEBI" id="CHEBI:78776"/>
        <dbReference type="ChEBI" id="CHEBI:78827"/>
        <dbReference type="EC" id="1.1.1.100"/>
    </reaction>
</comment>
<feature type="active site" description="Proton acceptor" evidence="6">
    <location>
        <position position="168"/>
    </location>
</feature>
<dbReference type="PANTHER" id="PTHR42879:SF2">
    <property type="entry name" value="3-OXOACYL-[ACYL-CARRIER-PROTEIN] REDUCTASE FABG"/>
    <property type="match status" value="1"/>
</dbReference>
<feature type="binding site" evidence="7">
    <location>
        <position position="201"/>
    </location>
    <ligand>
        <name>NADP(+)</name>
        <dbReference type="ChEBI" id="CHEBI:58349"/>
    </ligand>
</feature>
<dbReference type="PANTHER" id="PTHR42879">
    <property type="entry name" value="3-OXOACYL-(ACYL-CARRIER-PROTEIN) REDUCTASE"/>
    <property type="match status" value="1"/>
</dbReference>
<dbReference type="GO" id="GO:0004316">
    <property type="term" value="F:3-oxoacyl-[acyl-carrier-protein] reductase (NADPH) activity"/>
    <property type="evidence" value="ECO:0007669"/>
    <property type="project" value="UniProtKB-UniRule"/>
</dbReference>
<dbReference type="PROSITE" id="PS00061">
    <property type="entry name" value="ADH_SHORT"/>
    <property type="match status" value="1"/>
</dbReference>
<protein>
    <recommendedName>
        <fullName evidence="8">3-oxoacyl-[acyl-carrier-protein] reductase</fullName>
        <ecNumber evidence="8">1.1.1.100</ecNumber>
    </recommendedName>
</protein>
<reference evidence="10 11" key="1">
    <citation type="journal article" date="2013" name="Mar. Genomics">
        <title>Expression of sulfatases in Rhodopirellula baltica and the diversity of sulfatases in the genus Rhodopirellula.</title>
        <authorList>
            <person name="Wegner C.E."/>
            <person name="Richter-Heitmann T."/>
            <person name="Klindworth A."/>
            <person name="Klockow C."/>
            <person name="Richter M."/>
            <person name="Achstetter T."/>
            <person name="Glockner F.O."/>
            <person name="Harder J."/>
        </authorList>
    </citation>
    <scope>NUCLEOTIDE SEQUENCE [LARGE SCALE GENOMIC DNA]</scope>
    <source>
        <strain evidence="10 11">SM1</strain>
    </source>
</reference>
<keyword evidence="8" id="KW-0443">Lipid metabolism</keyword>
<evidence type="ECO:0000256" key="8">
    <source>
        <dbReference type="RuleBase" id="RU366074"/>
    </source>
</evidence>
<dbReference type="GO" id="GO:0006633">
    <property type="term" value="P:fatty acid biosynthetic process"/>
    <property type="evidence" value="ECO:0007669"/>
    <property type="project" value="UniProtKB-UniPathway"/>
</dbReference>
<evidence type="ECO:0000313" key="10">
    <source>
        <dbReference type="EMBL" id="EMI15830.1"/>
    </source>
</evidence>
<dbReference type="UniPathway" id="UPA00094"/>
<keyword evidence="8" id="KW-0276">Fatty acid metabolism</keyword>
<dbReference type="InterPro" id="IPR050259">
    <property type="entry name" value="SDR"/>
</dbReference>
<gene>
    <name evidence="10" type="ORF">RMSM_07248</name>
</gene>
<proteinExistence type="inferred from homology"/>
<dbReference type="InterPro" id="IPR020904">
    <property type="entry name" value="Sc_DH/Rdtase_CS"/>
</dbReference>
<evidence type="ECO:0000259" key="9">
    <source>
        <dbReference type="SMART" id="SM00822"/>
    </source>
</evidence>
<evidence type="ECO:0000256" key="1">
    <source>
        <dbReference type="ARBA" id="ARBA00002607"/>
    </source>
</evidence>
<comment type="caution">
    <text evidence="10">The sequence shown here is derived from an EMBL/GenBank/DDBJ whole genome shotgun (WGS) entry which is preliminary data.</text>
</comment>
<dbReference type="PATRIC" id="fig|1265738.3.peg.7225"/>
<comment type="subunit">
    <text evidence="8">Homotetramer.</text>
</comment>
<dbReference type="InterPro" id="IPR036291">
    <property type="entry name" value="NAD(P)-bd_dom_sf"/>
</dbReference>
<comment type="function">
    <text evidence="1 8">Catalyzes the NADPH-dependent reduction of beta-ketoacyl-ACP substrates to beta-hydroxyacyl-ACP products, the first reductive step in the elongation cycle of fatty acid biosynthesis.</text>
</comment>
<feature type="domain" description="Ketoreductase" evidence="9">
    <location>
        <begin position="20"/>
        <end position="199"/>
    </location>
</feature>
<feature type="binding site" evidence="7">
    <location>
        <position position="103"/>
    </location>
    <ligand>
        <name>NADP(+)</name>
        <dbReference type="ChEBI" id="CHEBI:58349"/>
    </ligand>
</feature>
<sequence>MISKDKRTMQLSIAVDLKGQVAIVTGASQGLGKAVAVALAQNGAHVVCLARNADKLASTVSEIESAGGTAEAMSVDVTDRAAAASAIEDTAKKHGRLDILVNNAGITRDKLMRGMSDEEWDDVIATNLTSCFVCCRAAAGLMRKKKYGRIINMASISGLIGNPGQANYSASKAGMIALTRTLSKELVNRGVTVNAIAPGFIASEMTAELGDVVLEEVKKRIPAKRVGKPEEVAAAVLFLASADAGYVSGQTIVVDGGMIG</sequence>
<dbReference type="EC" id="1.1.1.100" evidence="8"/>
<evidence type="ECO:0000256" key="6">
    <source>
        <dbReference type="PIRSR" id="PIRSR611284-1"/>
    </source>
</evidence>